<feature type="signal peptide" evidence="1">
    <location>
        <begin position="1"/>
        <end position="18"/>
    </location>
</feature>
<feature type="chain" id="PRO_5002783018" evidence="1">
    <location>
        <begin position="19"/>
        <end position="79"/>
    </location>
</feature>
<dbReference type="HOGENOM" id="CLU_2607179_0_0_1"/>
<dbReference type="RefSeq" id="XP_001936377.2">
    <property type="nucleotide sequence ID" value="XM_001936342.2"/>
</dbReference>
<name>B2W8A6_PYRTR</name>
<sequence>MLTPTPLLLLLLPTLALSACCYPDIYTTCGDGTQGTPRCGIGNCNIFGCACDGEEECRGERKDAEARRKNAFAILEEGV</sequence>
<reference evidence="3" key="1">
    <citation type="journal article" date="2013" name="G3 (Bethesda)">
        <title>Comparative genomics of a plant-pathogenic fungus, Pyrenophora tritici-repentis, reveals transduplication and the impact of repeat elements on pathogenicity and population divergence.</title>
        <authorList>
            <person name="Manning V.A."/>
            <person name="Pandelova I."/>
            <person name="Dhillon B."/>
            <person name="Wilhelm L.J."/>
            <person name="Goodwin S.B."/>
            <person name="Berlin A.M."/>
            <person name="Figueroa M."/>
            <person name="Freitag M."/>
            <person name="Hane J.K."/>
            <person name="Henrissat B."/>
            <person name="Holman W.H."/>
            <person name="Kodira C.D."/>
            <person name="Martin J."/>
            <person name="Oliver R.P."/>
            <person name="Robbertse B."/>
            <person name="Schackwitz W."/>
            <person name="Schwartz D.C."/>
            <person name="Spatafora J.W."/>
            <person name="Turgeon B.G."/>
            <person name="Yandava C."/>
            <person name="Young S."/>
            <person name="Zhou S."/>
            <person name="Zeng Q."/>
            <person name="Grigoriev I.V."/>
            <person name="Ma L.-J."/>
            <person name="Ciuffetti L.M."/>
        </authorList>
    </citation>
    <scope>NUCLEOTIDE SEQUENCE [LARGE SCALE GENOMIC DNA]</scope>
    <source>
        <strain evidence="3">Pt-1C-BFP</strain>
    </source>
</reference>
<dbReference type="KEGG" id="ptrr:6344300"/>
<proteinExistence type="predicted"/>
<organism evidence="2 3">
    <name type="scientific">Pyrenophora tritici-repentis (strain Pt-1C-BFP)</name>
    <name type="common">Wheat tan spot fungus</name>
    <name type="synonym">Drechslera tritici-repentis</name>
    <dbReference type="NCBI Taxonomy" id="426418"/>
    <lineage>
        <taxon>Eukaryota</taxon>
        <taxon>Fungi</taxon>
        <taxon>Dikarya</taxon>
        <taxon>Ascomycota</taxon>
        <taxon>Pezizomycotina</taxon>
        <taxon>Dothideomycetes</taxon>
        <taxon>Pleosporomycetidae</taxon>
        <taxon>Pleosporales</taxon>
        <taxon>Pleosporineae</taxon>
        <taxon>Pleosporaceae</taxon>
        <taxon>Pyrenophora</taxon>
    </lineage>
</organism>
<dbReference type="Proteomes" id="UP000001471">
    <property type="component" value="Unassembled WGS sequence"/>
</dbReference>
<evidence type="ECO:0000313" key="3">
    <source>
        <dbReference type="Proteomes" id="UP000001471"/>
    </source>
</evidence>
<gene>
    <name evidence="2" type="ORF">PTRG_06044</name>
</gene>
<keyword evidence="1" id="KW-0732">Signal</keyword>
<dbReference type="AlphaFoldDB" id="B2W8A6"/>
<protein>
    <submittedName>
        <fullName evidence="2">Uncharacterized protein</fullName>
    </submittedName>
</protein>
<accession>B2W8A6</accession>
<dbReference type="GeneID" id="6344300"/>
<evidence type="ECO:0000313" key="2">
    <source>
        <dbReference type="EMBL" id="EDU48964.1"/>
    </source>
</evidence>
<dbReference type="Gene3D" id="3.30.70.2800">
    <property type="match status" value="1"/>
</dbReference>
<evidence type="ECO:0000256" key="1">
    <source>
        <dbReference type="SAM" id="SignalP"/>
    </source>
</evidence>
<dbReference type="InParanoid" id="B2W8A6"/>
<dbReference type="EMBL" id="DS231619">
    <property type="protein sequence ID" value="EDU48964.1"/>
    <property type="molecule type" value="Genomic_DNA"/>
</dbReference>